<comment type="catalytic activity">
    <reaction evidence="5">
        <text>3'-dephospho-CoA + ATP = ADP + CoA + H(+)</text>
        <dbReference type="Rhea" id="RHEA:18245"/>
        <dbReference type="ChEBI" id="CHEBI:15378"/>
        <dbReference type="ChEBI" id="CHEBI:30616"/>
        <dbReference type="ChEBI" id="CHEBI:57287"/>
        <dbReference type="ChEBI" id="CHEBI:57328"/>
        <dbReference type="ChEBI" id="CHEBI:456216"/>
        <dbReference type="EC" id="2.7.1.24"/>
    </reaction>
</comment>
<dbReference type="Pfam" id="PF01121">
    <property type="entry name" value="CoaE"/>
    <property type="match status" value="1"/>
</dbReference>
<dbReference type="AlphaFoldDB" id="A0A376BK27"/>
<organism evidence="7 8">
    <name type="scientific">Alysiella crassa</name>
    <dbReference type="NCBI Taxonomy" id="153491"/>
    <lineage>
        <taxon>Bacteria</taxon>
        <taxon>Pseudomonadati</taxon>
        <taxon>Pseudomonadota</taxon>
        <taxon>Betaproteobacteria</taxon>
        <taxon>Neisseriales</taxon>
        <taxon>Neisseriaceae</taxon>
        <taxon>Alysiella</taxon>
    </lineage>
</organism>
<evidence type="ECO:0000256" key="5">
    <source>
        <dbReference type="HAMAP-Rule" id="MF_00376"/>
    </source>
</evidence>
<dbReference type="PANTHER" id="PTHR10695:SF46">
    <property type="entry name" value="BIFUNCTIONAL COENZYME A SYNTHASE-RELATED"/>
    <property type="match status" value="1"/>
</dbReference>
<keyword evidence="5" id="KW-0963">Cytoplasm</keyword>
<dbReference type="EC" id="2.7.1.24" evidence="5 6"/>
<keyword evidence="2 5" id="KW-0547">Nucleotide-binding</keyword>
<evidence type="ECO:0000256" key="2">
    <source>
        <dbReference type="ARBA" id="ARBA00022741"/>
    </source>
</evidence>
<comment type="subcellular location">
    <subcellularLocation>
        <location evidence="5">Cytoplasm</location>
    </subcellularLocation>
</comment>
<evidence type="ECO:0000313" key="7">
    <source>
        <dbReference type="EMBL" id="SSY69988.1"/>
    </source>
</evidence>
<comment type="pathway">
    <text evidence="5">Cofactor biosynthesis; coenzyme A biosynthesis; CoA from (R)-pantothenate: step 5/5.</text>
</comment>
<dbReference type="GO" id="GO:0005524">
    <property type="term" value="F:ATP binding"/>
    <property type="evidence" value="ECO:0007669"/>
    <property type="project" value="UniProtKB-UniRule"/>
</dbReference>
<gene>
    <name evidence="5 7" type="primary">coaE</name>
    <name evidence="7" type="ORF">NCTC10283_00051</name>
</gene>
<dbReference type="GO" id="GO:0015937">
    <property type="term" value="P:coenzyme A biosynthetic process"/>
    <property type="evidence" value="ECO:0007669"/>
    <property type="project" value="UniProtKB-UniRule"/>
</dbReference>
<sequence>MTIWIGLTGGIGSGKSQAAALFAQHGVPVLDADAINRELIDTPNSPAIVLIKQAFGEHVLHNSGSLNRTMMRDLIFRQPEAKHTLESILHPLILQEIVRQQADYANHIYGLVELPLLRPQSPFLQIIQRVLLIHCDESIRIQRVMQRNSFTEQQVKQIIANQPSDTERLALADDVLENSGSLHDLQQAVERQHIVYQQILNTQESR</sequence>
<evidence type="ECO:0000256" key="6">
    <source>
        <dbReference type="NCBIfam" id="TIGR00152"/>
    </source>
</evidence>
<evidence type="ECO:0000256" key="4">
    <source>
        <dbReference type="ARBA" id="ARBA00022993"/>
    </source>
</evidence>
<dbReference type="PANTHER" id="PTHR10695">
    <property type="entry name" value="DEPHOSPHO-COA KINASE-RELATED"/>
    <property type="match status" value="1"/>
</dbReference>
<keyword evidence="8" id="KW-1185">Reference proteome</keyword>
<dbReference type="PROSITE" id="PS51219">
    <property type="entry name" value="DPCK"/>
    <property type="match status" value="1"/>
</dbReference>
<proteinExistence type="inferred from homology"/>
<keyword evidence="5 7" id="KW-0808">Transferase</keyword>
<dbReference type="RefSeq" id="WP_034294935.1">
    <property type="nucleotide sequence ID" value="NZ_CP091519.2"/>
</dbReference>
<name>A0A376BK27_9NEIS</name>
<dbReference type="Proteomes" id="UP000254209">
    <property type="component" value="Unassembled WGS sequence"/>
</dbReference>
<dbReference type="EMBL" id="UFSO01000002">
    <property type="protein sequence ID" value="SSY69988.1"/>
    <property type="molecule type" value="Genomic_DNA"/>
</dbReference>
<evidence type="ECO:0000256" key="1">
    <source>
        <dbReference type="ARBA" id="ARBA00009018"/>
    </source>
</evidence>
<dbReference type="NCBIfam" id="TIGR00152">
    <property type="entry name" value="dephospho-CoA kinase"/>
    <property type="match status" value="1"/>
</dbReference>
<evidence type="ECO:0000256" key="3">
    <source>
        <dbReference type="ARBA" id="ARBA00022840"/>
    </source>
</evidence>
<comment type="similarity">
    <text evidence="1 5">Belongs to the CoaE family.</text>
</comment>
<dbReference type="CDD" id="cd02022">
    <property type="entry name" value="DPCK"/>
    <property type="match status" value="1"/>
</dbReference>
<dbReference type="SUPFAM" id="SSF52540">
    <property type="entry name" value="P-loop containing nucleoside triphosphate hydrolases"/>
    <property type="match status" value="1"/>
</dbReference>
<dbReference type="OrthoDB" id="9812943at2"/>
<evidence type="ECO:0000313" key="8">
    <source>
        <dbReference type="Proteomes" id="UP000254209"/>
    </source>
</evidence>
<reference evidence="7 8" key="1">
    <citation type="submission" date="2018-06" db="EMBL/GenBank/DDBJ databases">
        <authorList>
            <consortium name="Pathogen Informatics"/>
            <person name="Doyle S."/>
        </authorList>
    </citation>
    <scope>NUCLEOTIDE SEQUENCE [LARGE SCALE GENOMIC DNA]</scope>
    <source>
        <strain evidence="7 8">NCTC10283</strain>
    </source>
</reference>
<protein>
    <recommendedName>
        <fullName evidence="5 6">Dephospho-CoA kinase</fullName>
        <ecNumber evidence="5 6">2.7.1.24</ecNumber>
    </recommendedName>
    <alternativeName>
        <fullName evidence="5">Dephosphocoenzyme A kinase</fullName>
    </alternativeName>
</protein>
<keyword evidence="4 5" id="KW-0173">Coenzyme A biosynthesis</keyword>
<dbReference type="GO" id="GO:0005737">
    <property type="term" value="C:cytoplasm"/>
    <property type="evidence" value="ECO:0007669"/>
    <property type="project" value="UniProtKB-SubCell"/>
</dbReference>
<keyword evidence="3 5" id="KW-0067">ATP-binding</keyword>
<dbReference type="UniPathway" id="UPA00241">
    <property type="reaction ID" value="UER00356"/>
</dbReference>
<dbReference type="GO" id="GO:0004140">
    <property type="term" value="F:dephospho-CoA kinase activity"/>
    <property type="evidence" value="ECO:0007669"/>
    <property type="project" value="UniProtKB-UniRule"/>
</dbReference>
<dbReference type="HAMAP" id="MF_00376">
    <property type="entry name" value="Dephospho_CoA_kinase"/>
    <property type="match status" value="1"/>
</dbReference>
<feature type="binding site" evidence="5">
    <location>
        <begin position="12"/>
        <end position="17"/>
    </location>
    <ligand>
        <name>ATP</name>
        <dbReference type="ChEBI" id="CHEBI:30616"/>
    </ligand>
</feature>
<keyword evidence="5 7" id="KW-0418">Kinase</keyword>
<comment type="function">
    <text evidence="5">Catalyzes the phosphorylation of the 3'-hydroxyl group of dephosphocoenzyme A to form coenzyme A.</text>
</comment>
<dbReference type="InterPro" id="IPR027417">
    <property type="entry name" value="P-loop_NTPase"/>
</dbReference>
<dbReference type="InterPro" id="IPR001977">
    <property type="entry name" value="Depp_CoAkinase"/>
</dbReference>
<dbReference type="Gene3D" id="3.40.50.300">
    <property type="entry name" value="P-loop containing nucleotide triphosphate hydrolases"/>
    <property type="match status" value="1"/>
</dbReference>
<dbReference type="STRING" id="1120980.GCA_000745955_02211"/>
<accession>A0A376BK27</accession>